<gene>
    <name evidence="2" type="ORF">UFOPK3472_02991</name>
</gene>
<evidence type="ECO:0000313" key="2">
    <source>
        <dbReference type="EMBL" id="CAB4910383.1"/>
    </source>
</evidence>
<feature type="compositionally biased region" description="Basic residues" evidence="1">
    <location>
        <begin position="569"/>
        <end position="578"/>
    </location>
</feature>
<protein>
    <submittedName>
        <fullName evidence="2">Unannotated protein</fullName>
    </submittedName>
</protein>
<evidence type="ECO:0000256" key="1">
    <source>
        <dbReference type="SAM" id="MobiDB-lite"/>
    </source>
</evidence>
<reference evidence="2" key="1">
    <citation type="submission" date="2020-05" db="EMBL/GenBank/DDBJ databases">
        <authorList>
            <person name="Chiriac C."/>
            <person name="Salcher M."/>
            <person name="Ghai R."/>
            <person name="Kavagutti S V."/>
        </authorList>
    </citation>
    <scope>NUCLEOTIDE SEQUENCE</scope>
</reference>
<organism evidence="2">
    <name type="scientific">freshwater metagenome</name>
    <dbReference type="NCBI Taxonomy" id="449393"/>
    <lineage>
        <taxon>unclassified sequences</taxon>
        <taxon>metagenomes</taxon>
        <taxon>ecological metagenomes</taxon>
    </lineage>
</organism>
<feature type="compositionally biased region" description="Basic and acidic residues" evidence="1">
    <location>
        <begin position="667"/>
        <end position="676"/>
    </location>
</feature>
<feature type="compositionally biased region" description="Basic and acidic residues" evidence="1">
    <location>
        <begin position="579"/>
        <end position="591"/>
    </location>
</feature>
<dbReference type="EMBL" id="CAFBLX010000259">
    <property type="protein sequence ID" value="CAB4910383.1"/>
    <property type="molecule type" value="Genomic_DNA"/>
</dbReference>
<accession>A0A6J7H116</accession>
<sequence length="701" mass="74620">MPDDVIEGRADDRQRADLLHQVVAHLQSLLAQHGTAFLVAHGLRAGLAPIVDEGLHLADREGRHEVVHQELARGELDVEVGALLGTQAGKGAVEHRLRGRDELHHHAVTAGKVLGDRGDQRWELHPDQELAEEPLLGRLEDRQRGGLGPAVVGILREAVGDARRIEGGAQVGVDDRPCIGIGVVHRDLVDRELMLQDVVLDAGEAQRARGVEPLHLEIARDQLQRRDPAPAQAFHERLAVGEGRARPPQPEACGVGEIVHVRCARGGDVEDAGAGKEVLQADAGDPLVGPVLGAEAAFAAGDTRHLVRLVEHDHAVEAVPQPVEDLAKPCAFVAAVGAQRRIGEEEYALAGADGYPELPLVEVLDVECEAAHRGPVTARILQQRLGLGDPDVLATAAEPLVEDDRGDLAAFAGAGAVGEEEAGSVGLARVVRRQGQALFGGQEPAREIALESIAGVDQRLELGVRQDLAVDDVGRKLRPVARPRRGDRAHGNRFHQRRRVLRRAPDRDPARPIGQVDAHGLLHGRRLGHDGIVDVAGGIGHALARGRCREAAPCRESAEERAGGGAHGARYRRGSGRRGRLDGGDVGEGGRQRLAGRQVGPPGLALFEEHDLHGLASAVLGIGVSRQEEVQGKAAPFAGLDPGPARRVDAVGEDGGAAATRGKPHQRGAEVAERRQRIGVTADAARERRIDKQRGRPDRRG</sequence>
<dbReference type="AlphaFoldDB" id="A0A6J7H116"/>
<name>A0A6J7H116_9ZZZZ</name>
<proteinExistence type="predicted"/>
<feature type="region of interest" description="Disordered" evidence="1">
    <location>
        <begin position="634"/>
        <end position="701"/>
    </location>
</feature>
<feature type="compositionally biased region" description="Basic and acidic residues" evidence="1">
    <location>
        <begin position="684"/>
        <end position="701"/>
    </location>
</feature>
<feature type="region of interest" description="Disordered" evidence="1">
    <location>
        <begin position="555"/>
        <end position="598"/>
    </location>
</feature>